<feature type="region of interest" description="Disordered" evidence="2">
    <location>
        <begin position="64"/>
        <end position="116"/>
    </location>
</feature>
<feature type="domain" description="Zn(2)-C6 fungal-type" evidence="3">
    <location>
        <begin position="10"/>
        <end position="38"/>
    </location>
</feature>
<protein>
    <recommendedName>
        <fullName evidence="3">Zn(2)-C6 fungal-type domain-containing protein</fullName>
    </recommendedName>
</protein>
<evidence type="ECO:0000256" key="1">
    <source>
        <dbReference type="ARBA" id="ARBA00023242"/>
    </source>
</evidence>
<dbReference type="InterPro" id="IPR001138">
    <property type="entry name" value="Zn2Cys6_DnaBD"/>
</dbReference>
<dbReference type="CDD" id="cd00067">
    <property type="entry name" value="GAL4"/>
    <property type="match status" value="1"/>
</dbReference>
<proteinExistence type="predicted"/>
<keyword evidence="1" id="KW-0539">Nucleus</keyword>
<dbReference type="PROSITE" id="PS50048">
    <property type="entry name" value="ZN2_CY6_FUNGAL_2"/>
    <property type="match status" value="1"/>
</dbReference>
<accession>A0ABR3XDH6</accession>
<dbReference type="Pfam" id="PF00172">
    <property type="entry name" value="Zn_clus"/>
    <property type="match status" value="1"/>
</dbReference>
<gene>
    <name evidence="4" type="ORF">VTK73DRAFT_576</name>
</gene>
<dbReference type="SMART" id="SM00066">
    <property type="entry name" value="GAL4"/>
    <property type="match status" value="1"/>
</dbReference>
<dbReference type="Proteomes" id="UP001586593">
    <property type="component" value="Unassembled WGS sequence"/>
</dbReference>
<name>A0ABR3XDH6_9PEZI</name>
<keyword evidence="5" id="KW-1185">Reference proteome</keyword>
<dbReference type="Pfam" id="PF11951">
    <property type="entry name" value="Fungal_trans_2"/>
    <property type="match status" value="1"/>
</dbReference>
<comment type="caution">
    <text evidence="4">The sequence shown here is derived from an EMBL/GenBank/DDBJ whole genome shotgun (WGS) entry which is preliminary data.</text>
</comment>
<evidence type="ECO:0000313" key="5">
    <source>
        <dbReference type="Proteomes" id="UP001586593"/>
    </source>
</evidence>
<dbReference type="InterPro" id="IPR021858">
    <property type="entry name" value="Fun_TF"/>
</dbReference>
<dbReference type="Gene3D" id="4.10.240.10">
    <property type="entry name" value="Zn(2)-C6 fungal-type DNA-binding domain"/>
    <property type="match status" value="1"/>
</dbReference>
<evidence type="ECO:0000256" key="2">
    <source>
        <dbReference type="SAM" id="MobiDB-lite"/>
    </source>
</evidence>
<dbReference type="PROSITE" id="PS00463">
    <property type="entry name" value="ZN2_CY6_FUNGAL_1"/>
    <property type="match status" value="1"/>
</dbReference>
<sequence length="527" mass="59195">MVYYGAVSRGCQRCRQRKIKCDQRKPDCLRCEKSKLSCPGYRDLNQVVFRDECERIVRLSERARNASASGQHPTEIKRAQRVPISGARTPHNPETDPSSKALPAESLSSPTQSIPPMLTQPPNEIAASFFFLRYALVDHPFAGVYQEWIRRSYFCEDRSNSPLRAIIRAIGLAGISNISGSSYAKTAAKRQYCEAVTALKQDLDIPSRAVADCTLGAVILLGIFEVVNFETWDRYHRWQAHLHGALALLELRGMEQFSRHLGVQLYVQIRSQVILSCMQQHIAIPPALVKATCAFQASEIRSQWQRSNIASPASICELSFRIVNLRAAVKGGDISDSSTIRALALDIDGDLREWREIIPPKWRYVDVLDRTAVHDDNELDGRRHEYPNAWVAEIWNTWRSLRILVNRVLIENGMDESGLDRDSMVSVIQQMSFDICVSASSFVDAPSTLFLVQPLYLVSMEDLNPHHIRLFATKKIRCIGETSGIRMARLLAETAASNLGLAPTSGVFDAGLSNQHLCDEKYGLTTY</sequence>
<dbReference type="InterPro" id="IPR053175">
    <property type="entry name" value="DHMBA_Reg_Transcription_Factor"/>
</dbReference>
<evidence type="ECO:0000313" key="4">
    <source>
        <dbReference type="EMBL" id="KAL1874022.1"/>
    </source>
</evidence>
<evidence type="ECO:0000259" key="3">
    <source>
        <dbReference type="PROSITE" id="PS50048"/>
    </source>
</evidence>
<reference evidence="4 5" key="1">
    <citation type="journal article" date="2024" name="Commun. Biol.">
        <title>Comparative genomic analysis of thermophilic fungi reveals convergent evolutionary adaptations and gene losses.</title>
        <authorList>
            <person name="Steindorff A.S."/>
            <person name="Aguilar-Pontes M.V."/>
            <person name="Robinson A.J."/>
            <person name="Andreopoulos B."/>
            <person name="LaButti K."/>
            <person name="Kuo A."/>
            <person name="Mondo S."/>
            <person name="Riley R."/>
            <person name="Otillar R."/>
            <person name="Haridas S."/>
            <person name="Lipzen A."/>
            <person name="Grimwood J."/>
            <person name="Schmutz J."/>
            <person name="Clum A."/>
            <person name="Reid I.D."/>
            <person name="Moisan M.C."/>
            <person name="Butler G."/>
            <person name="Nguyen T.T.M."/>
            <person name="Dewar K."/>
            <person name="Conant G."/>
            <person name="Drula E."/>
            <person name="Henrissat B."/>
            <person name="Hansel C."/>
            <person name="Singer S."/>
            <person name="Hutchinson M.I."/>
            <person name="de Vries R.P."/>
            <person name="Natvig D.O."/>
            <person name="Powell A.J."/>
            <person name="Tsang A."/>
            <person name="Grigoriev I.V."/>
        </authorList>
    </citation>
    <scope>NUCLEOTIDE SEQUENCE [LARGE SCALE GENOMIC DNA]</scope>
    <source>
        <strain evidence="4 5">ATCC 24622</strain>
    </source>
</reference>
<dbReference type="InterPro" id="IPR036864">
    <property type="entry name" value="Zn2-C6_fun-type_DNA-bd_sf"/>
</dbReference>
<dbReference type="SUPFAM" id="SSF57701">
    <property type="entry name" value="Zn2/Cys6 DNA-binding domain"/>
    <property type="match status" value="1"/>
</dbReference>
<organism evidence="4 5">
    <name type="scientific">Phialemonium thermophilum</name>
    <dbReference type="NCBI Taxonomy" id="223376"/>
    <lineage>
        <taxon>Eukaryota</taxon>
        <taxon>Fungi</taxon>
        <taxon>Dikarya</taxon>
        <taxon>Ascomycota</taxon>
        <taxon>Pezizomycotina</taxon>
        <taxon>Sordariomycetes</taxon>
        <taxon>Sordariomycetidae</taxon>
        <taxon>Cephalothecales</taxon>
        <taxon>Cephalothecaceae</taxon>
        <taxon>Phialemonium</taxon>
    </lineage>
</organism>
<dbReference type="PANTHER" id="PTHR38791">
    <property type="entry name" value="ZN(II)2CYS6 TRANSCRIPTION FACTOR (EUROFUNG)-RELATED-RELATED"/>
    <property type="match status" value="1"/>
</dbReference>
<dbReference type="EMBL" id="JAZHXJ010000111">
    <property type="protein sequence ID" value="KAL1874022.1"/>
    <property type="molecule type" value="Genomic_DNA"/>
</dbReference>